<feature type="repeat" description="PPR" evidence="2">
    <location>
        <begin position="70"/>
        <end position="104"/>
    </location>
</feature>
<keyword evidence="4" id="KW-1185">Reference proteome</keyword>
<dbReference type="PANTHER" id="PTHR47926:SF533">
    <property type="entry name" value="DYW DOMAIN-CONTAINING PROTEIN"/>
    <property type="match status" value="1"/>
</dbReference>
<keyword evidence="1" id="KW-0677">Repeat</keyword>
<dbReference type="Proteomes" id="UP000008311">
    <property type="component" value="Unassembled WGS sequence"/>
</dbReference>
<reference evidence="4" key="1">
    <citation type="journal article" date="2010" name="Nat. Biotechnol.">
        <title>Draft genome sequence of the oilseed species Ricinus communis.</title>
        <authorList>
            <person name="Chan A.P."/>
            <person name="Crabtree J."/>
            <person name="Zhao Q."/>
            <person name="Lorenzi H."/>
            <person name="Orvis J."/>
            <person name="Puiu D."/>
            <person name="Melake-Berhan A."/>
            <person name="Jones K.M."/>
            <person name="Redman J."/>
            <person name="Chen G."/>
            <person name="Cahoon E.B."/>
            <person name="Gedil M."/>
            <person name="Stanke M."/>
            <person name="Haas B.J."/>
            <person name="Wortman J.R."/>
            <person name="Fraser-Liggett C.M."/>
            <person name="Ravel J."/>
            <person name="Rabinowicz P.D."/>
        </authorList>
    </citation>
    <scope>NUCLEOTIDE SEQUENCE [LARGE SCALE GENOMIC DNA]</scope>
    <source>
        <strain evidence="4">cv. Hale</strain>
    </source>
</reference>
<proteinExistence type="predicted"/>
<dbReference type="GO" id="GO:0003723">
    <property type="term" value="F:RNA binding"/>
    <property type="evidence" value="ECO:0007669"/>
    <property type="project" value="InterPro"/>
</dbReference>
<dbReference type="InterPro" id="IPR002885">
    <property type="entry name" value="PPR_rpt"/>
</dbReference>
<evidence type="ECO:0000313" key="4">
    <source>
        <dbReference type="Proteomes" id="UP000008311"/>
    </source>
</evidence>
<evidence type="ECO:0000313" key="3">
    <source>
        <dbReference type="EMBL" id="EEF28001.1"/>
    </source>
</evidence>
<dbReference type="STRING" id="3988.B9T808"/>
<dbReference type="Gene3D" id="1.25.40.10">
    <property type="entry name" value="Tetratricopeptide repeat domain"/>
    <property type="match status" value="1"/>
</dbReference>
<dbReference type="InterPro" id="IPR011990">
    <property type="entry name" value="TPR-like_helical_dom_sf"/>
</dbReference>
<dbReference type="AlphaFoldDB" id="B9T808"/>
<dbReference type="GO" id="GO:0009451">
    <property type="term" value="P:RNA modification"/>
    <property type="evidence" value="ECO:0007669"/>
    <property type="project" value="InterPro"/>
</dbReference>
<dbReference type="eggNOG" id="KOG4197">
    <property type="taxonomic scope" value="Eukaryota"/>
</dbReference>
<protein>
    <recommendedName>
        <fullName evidence="5">Pentatricopeptide repeat-containing protein</fullName>
    </recommendedName>
</protein>
<evidence type="ECO:0008006" key="5">
    <source>
        <dbReference type="Google" id="ProtNLM"/>
    </source>
</evidence>
<dbReference type="EMBL" id="EQ974885">
    <property type="protein sequence ID" value="EEF28001.1"/>
    <property type="molecule type" value="Genomic_DNA"/>
</dbReference>
<dbReference type="PROSITE" id="PS51375">
    <property type="entry name" value="PPR"/>
    <property type="match status" value="1"/>
</dbReference>
<evidence type="ECO:0000256" key="2">
    <source>
        <dbReference type="PROSITE-ProRule" id="PRU00708"/>
    </source>
</evidence>
<dbReference type="InterPro" id="IPR046960">
    <property type="entry name" value="PPR_At4g14850-like_plant"/>
</dbReference>
<name>B9T808_RICCO</name>
<sequence>MYPDEEAYPFVLASCSSLLDVVNGKVIHGHLTKLGFESFYLLGAALIEMYGSSADFENERHVDNGKSSCDLSYWNSLIFEASKTGNIKESFLFYKKMRMEKVIPDSVTNGYAVRSIELLRNMAKSRAVEIY</sequence>
<organism evidence="3 4">
    <name type="scientific">Ricinus communis</name>
    <name type="common">Castor bean</name>
    <dbReference type="NCBI Taxonomy" id="3988"/>
    <lineage>
        <taxon>Eukaryota</taxon>
        <taxon>Viridiplantae</taxon>
        <taxon>Streptophyta</taxon>
        <taxon>Embryophyta</taxon>
        <taxon>Tracheophyta</taxon>
        <taxon>Spermatophyta</taxon>
        <taxon>Magnoliopsida</taxon>
        <taxon>eudicotyledons</taxon>
        <taxon>Gunneridae</taxon>
        <taxon>Pentapetalae</taxon>
        <taxon>rosids</taxon>
        <taxon>fabids</taxon>
        <taxon>Malpighiales</taxon>
        <taxon>Euphorbiaceae</taxon>
        <taxon>Acalyphoideae</taxon>
        <taxon>Acalypheae</taxon>
        <taxon>Ricinus</taxon>
    </lineage>
</organism>
<dbReference type="InParanoid" id="B9T808"/>
<gene>
    <name evidence="3" type="ORF">RCOM_0229940</name>
</gene>
<dbReference type="PANTHER" id="PTHR47926">
    <property type="entry name" value="PENTATRICOPEPTIDE REPEAT-CONTAINING PROTEIN"/>
    <property type="match status" value="1"/>
</dbReference>
<accession>B9T808</accession>
<evidence type="ECO:0000256" key="1">
    <source>
        <dbReference type="ARBA" id="ARBA00022737"/>
    </source>
</evidence>